<gene>
    <name evidence="1" type="ORF">SAMN04487771_102620</name>
</gene>
<organism evidence="1 2">
    <name type="scientific">[Clostridium] aminophilum</name>
    <dbReference type="NCBI Taxonomy" id="1526"/>
    <lineage>
        <taxon>Bacteria</taxon>
        <taxon>Bacillati</taxon>
        <taxon>Bacillota</taxon>
        <taxon>Clostridia</taxon>
        <taxon>Lachnospirales</taxon>
        <taxon>Lachnospiraceae</taxon>
    </lineage>
</organism>
<dbReference type="Gene3D" id="3.40.50.10320">
    <property type="entry name" value="LmbE-like"/>
    <property type="match status" value="1"/>
</dbReference>
<dbReference type="RefSeq" id="WP_074649667.1">
    <property type="nucleotide sequence ID" value="NZ_FOIL01000026.1"/>
</dbReference>
<dbReference type="SUPFAM" id="SSF102588">
    <property type="entry name" value="LmbE-like"/>
    <property type="match status" value="1"/>
</dbReference>
<proteinExistence type="predicted"/>
<dbReference type="GO" id="GO:0016811">
    <property type="term" value="F:hydrolase activity, acting on carbon-nitrogen (but not peptide) bonds, in linear amides"/>
    <property type="evidence" value="ECO:0007669"/>
    <property type="project" value="TreeGrafter"/>
</dbReference>
<evidence type="ECO:0000313" key="2">
    <source>
        <dbReference type="Proteomes" id="UP000199820"/>
    </source>
</evidence>
<name>A0A1I0FK13_9FIRM</name>
<keyword evidence="2" id="KW-1185">Reference proteome</keyword>
<dbReference type="PANTHER" id="PTHR12993">
    <property type="entry name" value="N-ACETYLGLUCOSAMINYL-PHOSPHATIDYLINOSITOL DE-N-ACETYLASE-RELATED"/>
    <property type="match status" value="1"/>
</dbReference>
<dbReference type="Proteomes" id="UP000199820">
    <property type="component" value="Unassembled WGS sequence"/>
</dbReference>
<reference evidence="1 2" key="1">
    <citation type="submission" date="2016-10" db="EMBL/GenBank/DDBJ databases">
        <authorList>
            <person name="de Groot N.N."/>
        </authorList>
    </citation>
    <scope>NUCLEOTIDE SEQUENCE [LARGE SCALE GENOMIC DNA]</scope>
    <source>
        <strain evidence="1 2">KH1P1</strain>
    </source>
</reference>
<evidence type="ECO:0000313" key="1">
    <source>
        <dbReference type="EMBL" id="SET58354.1"/>
    </source>
</evidence>
<dbReference type="PANTHER" id="PTHR12993:SF11">
    <property type="entry name" value="N-ACETYLGLUCOSAMINYL-PHOSPHATIDYLINOSITOL DE-N-ACETYLASE"/>
    <property type="match status" value="1"/>
</dbReference>
<accession>A0A1I0FK13</accession>
<dbReference type="InterPro" id="IPR003737">
    <property type="entry name" value="GlcNAc_PI_deacetylase-related"/>
</dbReference>
<dbReference type="Pfam" id="PF02585">
    <property type="entry name" value="PIG-L"/>
    <property type="match status" value="1"/>
</dbReference>
<protein>
    <submittedName>
        <fullName evidence="1">N-acetylglucosaminyl deacetylase, LmbE family</fullName>
    </submittedName>
</protein>
<sequence>MKILVFAPHPDDEVLGCGGTMARYIDQGAEVTVCIVTSPQPPVYVYKDNLAEKNGWPHIIYPQIKAAHELLKIKETVFLQFPCVLLENEPRHVVNGKISEVIQKVKPDVVFIPHFGDMQKDHTIVSEAVMVAVRPKYAHIPRYVYSYECLSETEWNIPHVTNSFIPNTFIDITDYLPKKLEAMACFTSQVGEFPNPRSIEAVEALAKLRGSTSGFKAAEAFSLIREYRGIDG</sequence>
<dbReference type="InterPro" id="IPR024078">
    <property type="entry name" value="LmbE-like_dom_sf"/>
</dbReference>
<dbReference type="EMBL" id="FOIL01000026">
    <property type="protein sequence ID" value="SET58354.1"/>
    <property type="molecule type" value="Genomic_DNA"/>
</dbReference>
<dbReference type="OrthoDB" id="9815144at2"/>
<dbReference type="AlphaFoldDB" id="A0A1I0FK13"/>